<feature type="non-terminal residue" evidence="1">
    <location>
        <position position="1"/>
    </location>
</feature>
<dbReference type="AlphaFoldDB" id="X1URN3"/>
<gene>
    <name evidence="1" type="ORF">S12H4_34956</name>
</gene>
<protein>
    <submittedName>
        <fullName evidence="1">Uncharacterized protein</fullName>
    </submittedName>
</protein>
<proteinExistence type="predicted"/>
<name>X1URN3_9ZZZZ</name>
<dbReference type="EMBL" id="BARW01020724">
    <property type="protein sequence ID" value="GAI94974.1"/>
    <property type="molecule type" value="Genomic_DNA"/>
</dbReference>
<evidence type="ECO:0000313" key="1">
    <source>
        <dbReference type="EMBL" id="GAI94974.1"/>
    </source>
</evidence>
<organism evidence="1">
    <name type="scientific">marine sediment metagenome</name>
    <dbReference type="NCBI Taxonomy" id="412755"/>
    <lineage>
        <taxon>unclassified sequences</taxon>
        <taxon>metagenomes</taxon>
        <taxon>ecological metagenomes</taxon>
    </lineage>
</organism>
<sequence length="110" mass="13114">CNKIGLNIKDSHSATTTISRIINSSTELIGRSKMEAVRYYRRIKTIDYKLRGKTLEWIYTQKFFLENIGFWNLNRFHNKFFGSIVSYEDLDSMDIEELIKIKHNIIKYLD</sequence>
<comment type="caution">
    <text evidence="1">The sequence shown here is derived from an EMBL/GenBank/DDBJ whole genome shotgun (WGS) entry which is preliminary data.</text>
</comment>
<accession>X1URN3</accession>
<reference evidence="1" key="1">
    <citation type="journal article" date="2014" name="Front. Microbiol.">
        <title>High frequency of phylogenetically diverse reductive dehalogenase-homologous genes in deep subseafloor sedimentary metagenomes.</title>
        <authorList>
            <person name="Kawai M."/>
            <person name="Futagami T."/>
            <person name="Toyoda A."/>
            <person name="Takaki Y."/>
            <person name="Nishi S."/>
            <person name="Hori S."/>
            <person name="Arai W."/>
            <person name="Tsubouchi T."/>
            <person name="Morono Y."/>
            <person name="Uchiyama I."/>
            <person name="Ito T."/>
            <person name="Fujiyama A."/>
            <person name="Inagaki F."/>
            <person name="Takami H."/>
        </authorList>
    </citation>
    <scope>NUCLEOTIDE SEQUENCE</scope>
    <source>
        <strain evidence="1">Expedition CK06-06</strain>
    </source>
</reference>